<keyword evidence="1" id="KW-1133">Transmembrane helix</keyword>
<reference evidence="2" key="1">
    <citation type="submission" date="2024-02" db="EMBL/GenBank/DDBJ databases">
        <authorList>
            <consortium name="Clinical and Environmental Microbiology Branch: Whole genome sequencing antimicrobial resistance pathogens in the healthcare setting"/>
        </authorList>
    </citation>
    <scope>NUCLEOTIDE SEQUENCE</scope>
    <source>
        <strain evidence="2">2021DK-00143</strain>
    </source>
</reference>
<evidence type="ECO:0000313" key="2">
    <source>
        <dbReference type="EMBL" id="EML1474374.1"/>
    </source>
</evidence>
<protein>
    <submittedName>
        <fullName evidence="2">DUF2946 domain-containing protein</fullName>
    </submittedName>
</protein>
<organism evidence="2">
    <name type="scientific">Pluralibacter gergoviae</name>
    <name type="common">Enterobacter gergoviae</name>
    <dbReference type="NCBI Taxonomy" id="61647"/>
    <lineage>
        <taxon>Bacteria</taxon>
        <taxon>Pseudomonadati</taxon>
        <taxon>Pseudomonadota</taxon>
        <taxon>Gammaproteobacteria</taxon>
        <taxon>Enterobacterales</taxon>
        <taxon>Enterobacteriaceae</taxon>
        <taxon>Pluralibacter</taxon>
    </lineage>
</organism>
<proteinExistence type="predicted"/>
<dbReference type="AlphaFoldDB" id="A0AAI9GPU4"/>
<dbReference type="InterPro" id="IPR021333">
    <property type="entry name" value="DUF2946"/>
</dbReference>
<dbReference type="RefSeq" id="WP_048282826.1">
    <property type="nucleotide sequence ID" value="NZ_JBPAND010000001.1"/>
</dbReference>
<evidence type="ECO:0000256" key="1">
    <source>
        <dbReference type="SAM" id="Phobius"/>
    </source>
</evidence>
<feature type="transmembrane region" description="Helical" evidence="1">
    <location>
        <begin position="12"/>
        <end position="32"/>
    </location>
</feature>
<sequence>MVRAFFHRSSTLRYAALFALFAMALIIVAPLISVSLQKDPMAAMGHGMTMSGGHHDMSHRGMDHHDMDHHGMDHRNAGHPDIMPADHAEACGYCVLFAHVPAVLAALVLLLCLLVRRIRLRLPPPPPVHWFYSPRLRPETRAPPRRSCFTC</sequence>
<name>A0AAI9GPU4_PLUGE</name>
<accession>A0AAI9GPU4</accession>
<keyword evidence="1" id="KW-0472">Membrane</keyword>
<feature type="transmembrane region" description="Helical" evidence="1">
    <location>
        <begin position="90"/>
        <end position="115"/>
    </location>
</feature>
<dbReference type="EMBL" id="ABLOKC030000049">
    <property type="protein sequence ID" value="EML1474374.1"/>
    <property type="molecule type" value="Genomic_DNA"/>
</dbReference>
<dbReference type="Pfam" id="PF11162">
    <property type="entry name" value="DUF2946"/>
    <property type="match status" value="1"/>
</dbReference>
<gene>
    <name evidence="2" type="ORF">QEG54_005208</name>
</gene>
<comment type="caution">
    <text evidence="2">The sequence shown here is derived from an EMBL/GenBank/DDBJ whole genome shotgun (WGS) entry which is preliminary data.</text>
</comment>
<keyword evidence="1" id="KW-0812">Transmembrane</keyword>